<dbReference type="Proteomes" id="UP001566476">
    <property type="component" value="Unassembled WGS sequence"/>
</dbReference>
<protein>
    <recommendedName>
        <fullName evidence="3">Universal stress protein family protein</fullName>
    </recommendedName>
</protein>
<accession>A0ABV4I2L2</accession>
<evidence type="ECO:0000313" key="1">
    <source>
        <dbReference type="EMBL" id="MEZ0491516.1"/>
    </source>
</evidence>
<keyword evidence="2" id="KW-1185">Reference proteome</keyword>
<evidence type="ECO:0008006" key="3">
    <source>
        <dbReference type="Google" id="ProtNLM"/>
    </source>
</evidence>
<proteinExistence type="predicted"/>
<dbReference type="EMBL" id="JBGGTQ010000002">
    <property type="protein sequence ID" value="MEZ0491516.1"/>
    <property type="molecule type" value="Genomic_DNA"/>
</dbReference>
<dbReference type="Gene3D" id="3.40.50.12370">
    <property type="match status" value="1"/>
</dbReference>
<dbReference type="SUPFAM" id="SSF52402">
    <property type="entry name" value="Adenine nucleotide alpha hydrolases-like"/>
    <property type="match status" value="1"/>
</dbReference>
<gene>
    <name evidence="1" type="ORF">AB2L28_04625</name>
</gene>
<evidence type="ECO:0000313" key="2">
    <source>
        <dbReference type="Proteomes" id="UP001566476"/>
    </source>
</evidence>
<name>A0ABV4I2L2_9ACTN</name>
<dbReference type="RefSeq" id="WP_370717558.1">
    <property type="nucleotide sequence ID" value="NZ_JBGGTQ010000002.1"/>
</dbReference>
<sequence length="267" mass="27197">MRATTVGFSGSGASRRALRWGVQSCAATGRPLHVLVGPGGAPGDLDGQLAEELLRVPGREPAVDVTLTPDDPVHALLSAAAEGSDLVLGAGRDVAPQHPGAGGVLGAVLAAAPGPVVLVGPRAVLTPTRRLLVVASPRGAAADWVLRRGRDLPVHLLTAWRAPSGRDADGGSGRRHAHLAAVAVHHGVRARLSAGTHRPVRAEVAEGALADVLPRRVGVGDLVVLTAGSVGDLPLRTLRAPVVLVPVPVGTDRSVVDLRERVRTPAG</sequence>
<comment type="caution">
    <text evidence="1">The sequence shown here is derived from an EMBL/GenBank/DDBJ whole genome shotgun (WGS) entry which is preliminary data.</text>
</comment>
<organism evidence="1 2">
    <name type="scientific">Kineococcus mangrovi</name>
    <dbReference type="NCBI Taxonomy" id="1660183"/>
    <lineage>
        <taxon>Bacteria</taxon>
        <taxon>Bacillati</taxon>
        <taxon>Actinomycetota</taxon>
        <taxon>Actinomycetes</taxon>
        <taxon>Kineosporiales</taxon>
        <taxon>Kineosporiaceae</taxon>
        <taxon>Kineococcus</taxon>
    </lineage>
</organism>
<reference evidence="1 2" key="1">
    <citation type="submission" date="2024-07" db="EMBL/GenBank/DDBJ databases">
        <authorList>
            <person name="Thanompreechachai J."/>
            <person name="Duangmal K."/>
        </authorList>
    </citation>
    <scope>NUCLEOTIDE SEQUENCE [LARGE SCALE GENOMIC DNA]</scope>
    <source>
        <strain evidence="1 2">TBRC 1896</strain>
    </source>
</reference>